<dbReference type="Gene3D" id="3.10.129.10">
    <property type="entry name" value="Hotdog Thioesterase"/>
    <property type="match status" value="1"/>
</dbReference>
<comment type="similarity">
    <text evidence="1">Belongs to the 4-hydroxybenzoyl-CoA thioesterase family.</text>
</comment>
<keyword evidence="2 3" id="KW-0378">Hydrolase</keyword>
<dbReference type="OrthoDB" id="9800856at2"/>
<dbReference type="Proteomes" id="UP000184212">
    <property type="component" value="Unassembled WGS sequence"/>
</dbReference>
<dbReference type="NCBIfam" id="TIGR00051">
    <property type="entry name" value="YbgC/FadM family acyl-CoA thioesterase"/>
    <property type="match status" value="1"/>
</dbReference>
<name>A0A1M5XNH8_9BACT</name>
<dbReference type="CDD" id="cd00586">
    <property type="entry name" value="4HBT"/>
    <property type="match status" value="1"/>
</dbReference>
<dbReference type="EMBL" id="FQWQ01000006">
    <property type="protein sequence ID" value="SHI01108.1"/>
    <property type="molecule type" value="Genomic_DNA"/>
</dbReference>
<dbReference type="InterPro" id="IPR029069">
    <property type="entry name" value="HotDog_dom_sf"/>
</dbReference>
<dbReference type="PANTHER" id="PTHR31793">
    <property type="entry name" value="4-HYDROXYBENZOYL-COA THIOESTERASE FAMILY MEMBER"/>
    <property type="match status" value="1"/>
</dbReference>
<evidence type="ECO:0000313" key="4">
    <source>
        <dbReference type="Proteomes" id="UP000184212"/>
    </source>
</evidence>
<dbReference type="InterPro" id="IPR050563">
    <property type="entry name" value="4-hydroxybenzoyl-CoA_TE"/>
</dbReference>
<reference evidence="3 4" key="1">
    <citation type="submission" date="2016-11" db="EMBL/GenBank/DDBJ databases">
        <authorList>
            <person name="Jaros S."/>
            <person name="Januszkiewicz K."/>
            <person name="Wedrychowicz H."/>
        </authorList>
    </citation>
    <scope>NUCLEOTIDE SEQUENCE [LARGE SCALE GENOMIC DNA]</scope>
    <source>
        <strain evidence="3 4">DSM 24574</strain>
    </source>
</reference>
<gene>
    <name evidence="3" type="ORF">SAMN04488109_6753</name>
</gene>
<dbReference type="SUPFAM" id="SSF54637">
    <property type="entry name" value="Thioesterase/thiol ester dehydrase-isomerase"/>
    <property type="match status" value="1"/>
</dbReference>
<keyword evidence="4" id="KW-1185">Reference proteome</keyword>
<dbReference type="AlphaFoldDB" id="A0A1M5XNH8"/>
<proteinExistence type="inferred from homology"/>
<dbReference type="Pfam" id="PF13279">
    <property type="entry name" value="4HBT_2"/>
    <property type="match status" value="1"/>
</dbReference>
<sequence length="135" mass="15982">MYQSETKIRVRYGETDQMGYVYYGFYAMYYEVARVESLRQLGLTYREIEAMGVIMPVLENKSKYLAPGRYDEELRIVTTLREKPSVRIKFEYEIFNEQNKLIHQGETLLAFVDKLTNRPCRPPAAMEKVLQPFFA</sequence>
<dbReference type="PIRSF" id="PIRSF003230">
    <property type="entry name" value="YbgC"/>
    <property type="match status" value="1"/>
</dbReference>
<dbReference type="GO" id="GO:0047617">
    <property type="term" value="F:fatty acyl-CoA hydrolase activity"/>
    <property type="evidence" value="ECO:0007669"/>
    <property type="project" value="TreeGrafter"/>
</dbReference>
<protein>
    <submittedName>
        <fullName evidence="3">Acyl-CoA thioester hydrolase</fullName>
    </submittedName>
</protein>
<dbReference type="PANTHER" id="PTHR31793:SF27">
    <property type="entry name" value="NOVEL THIOESTERASE SUPERFAMILY DOMAIN AND SAPOSIN A-TYPE DOMAIN CONTAINING PROTEIN (0610012H03RIK)"/>
    <property type="match status" value="1"/>
</dbReference>
<dbReference type="InterPro" id="IPR006684">
    <property type="entry name" value="YbgC/YbaW"/>
</dbReference>
<dbReference type="RefSeq" id="WP_073143316.1">
    <property type="nucleotide sequence ID" value="NZ_FQWQ01000006.1"/>
</dbReference>
<evidence type="ECO:0000256" key="2">
    <source>
        <dbReference type="ARBA" id="ARBA00022801"/>
    </source>
</evidence>
<organism evidence="3 4">
    <name type="scientific">Chryseolinea serpens</name>
    <dbReference type="NCBI Taxonomy" id="947013"/>
    <lineage>
        <taxon>Bacteria</taxon>
        <taxon>Pseudomonadati</taxon>
        <taxon>Bacteroidota</taxon>
        <taxon>Cytophagia</taxon>
        <taxon>Cytophagales</taxon>
        <taxon>Fulvivirgaceae</taxon>
        <taxon>Chryseolinea</taxon>
    </lineage>
</organism>
<dbReference type="STRING" id="947013.SAMN04488109_6753"/>
<evidence type="ECO:0000256" key="1">
    <source>
        <dbReference type="ARBA" id="ARBA00005953"/>
    </source>
</evidence>
<accession>A0A1M5XNH8</accession>
<evidence type="ECO:0000313" key="3">
    <source>
        <dbReference type="EMBL" id="SHI01108.1"/>
    </source>
</evidence>